<evidence type="ECO:0000313" key="1">
    <source>
        <dbReference type="EMBL" id="MBH9580356.1"/>
    </source>
</evidence>
<evidence type="ECO:0008006" key="3">
    <source>
        <dbReference type="Google" id="ProtNLM"/>
    </source>
</evidence>
<gene>
    <name evidence="1" type="ORF">I9026_03115</name>
</gene>
<sequence>MDISENMKEMKQVSLKYGETKYALGRAVAHNEMINALATYIVTQLSDKNAIEAFEKFQMMIRDDLEVEESNVQNLLNELDKLLGDKGDNA</sequence>
<dbReference type="RefSeq" id="WP_115902519.1">
    <property type="nucleotide sequence ID" value="NZ_JAEDAQ010000003.1"/>
</dbReference>
<protein>
    <recommendedName>
        <fullName evidence="3">Phage protein</fullName>
    </recommendedName>
</protein>
<keyword evidence="2" id="KW-1185">Reference proteome</keyword>
<evidence type="ECO:0000313" key="2">
    <source>
        <dbReference type="Proteomes" id="UP000597038"/>
    </source>
</evidence>
<accession>A0ABS0QMU7</accession>
<reference evidence="1 2" key="1">
    <citation type="submission" date="2020-12" db="EMBL/GenBank/DDBJ databases">
        <title>Genomic analysis of Staphylococcus felis from a cat with skin infection.</title>
        <authorList>
            <person name="Aslantas O."/>
            <person name="Keskin O."/>
            <person name="Buyukaltay K."/>
            <person name="Gullu Yucetepe A."/>
        </authorList>
    </citation>
    <scope>NUCLEOTIDE SEQUENCE [LARGE SCALE GENOMIC DNA]</scope>
    <source>
        <strain evidence="1 2">HARRANVET</strain>
    </source>
</reference>
<proteinExistence type="predicted"/>
<dbReference type="Proteomes" id="UP000597038">
    <property type="component" value="Unassembled WGS sequence"/>
</dbReference>
<name>A0ABS0QMU7_9STAP</name>
<organism evidence="1 2">
    <name type="scientific">Staphylococcus felis</name>
    <dbReference type="NCBI Taxonomy" id="46127"/>
    <lineage>
        <taxon>Bacteria</taxon>
        <taxon>Bacillati</taxon>
        <taxon>Bacillota</taxon>
        <taxon>Bacilli</taxon>
        <taxon>Bacillales</taxon>
        <taxon>Staphylococcaceae</taxon>
        <taxon>Staphylococcus</taxon>
    </lineage>
</organism>
<dbReference type="EMBL" id="JAEDAQ010000003">
    <property type="protein sequence ID" value="MBH9580356.1"/>
    <property type="molecule type" value="Genomic_DNA"/>
</dbReference>
<comment type="caution">
    <text evidence="1">The sequence shown here is derived from an EMBL/GenBank/DDBJ whole genome shotgun (WGS) entry which is preliminary data.</text>
</comment>